<dbReference type="SMART" id="SM00710">
    <property type="entry name" value="PbH1"/>
    <property type="match status" value="12"/>
</dbReference>
<accession>C3X3T0</accession>
<proteinExistence type="predicted"/>
<feature type="region of interest" description="Disordered" evidence="1">
    <location>
        <begin position="1251"/>
        <end position="1271"/>
    </location>
</feature>
<dbReference type="InterPro" id="IPR005546">
    <property type="entry name" value="Autotransporte_beta"/>
</dbReference>
<dbReference type="SUPFAM" id="SSF103515">
    <property type="entry name" value="Autotransporter"/>
    <property type="match status" value="1"/>
</dbReference>
<evidence type="ECO:0000256" key="1">
    <source>
        <dbReference type="SAM" id="MobiDB-lite"/>
    </source>
</evidence>
<evidence type="ECO:0000313" key="3">
    <source>
        <dbReference type="EMBL" id="EEO27866.2"/>
    </source>
</evidence>
<name>C3X3T0_9BURK</name>
<dbReference type="EMBL" id="ACDP02000014">
    <property type="protein sequence ID" value="EEO27866.2"/>
    <property type="molecule type" value="Genomic_DNA"/>
</dbReference>
<dbReference type="RefSeq" id="WP_020994979.1">
    <property type="nucleotide sequence ID" value="NZ_KI392031.1"/>
</dbReference>
<dbReference type="HOGENOM" id="CLU_236873_0_0_4"/>
<dbReference type="InterPro" id="IPR036709">
    <property type="entry name" value="Autotransporte_beta_dom_sf"/>
</dbReference>
<organism evidence="3 4">
    <name type="scientific">Oxalobacter paraformigenes</name>
    <dbReference type="NCBI Taxonomy" id="556268"/>
    <lineage>
        <taxon>Bacteria</taxon>
        <taxon>Pseudomonadati</taxon>
        <taxon>Pseudomonadota</taxon>
        <taxon>Betaproteobacteria</taxon>
        <taxon>Burkholderiales</taxon>
        <taxon>Oxalobacteraceae</taxon>
        <taxon>Oxalobacter</taxon>
    </lineage>
</organism>
<keyword evidence="4" id="KW-1185">Reference proteome</keyword>
<protein>
    <recommendedName>
        <fullName evidence="2">Autotransporter domain-containing protein</fullName>
    </recommendedName>
</protein>
<feature type="domain" description="Autotransporter" evidence="2">
    <location>
        <begin position="1574"/>
        <end position="1851"/>
    </location>
</feature>
<dbReference type="InterPro" id="IPR006626">
    <property type="entry name" value="PbH1"/>
</dbReference>
<dbReference type="Proteomes" id="UP000003973">
    <property type="component" value="Unassembled WGS sequence"/>
</dbReference>
<comment type="caution">
    <text evidence="3">The sequence shown here is derived from an EMBL/GenBank/DDBJ whole genome shotgun (WGS) entry which is preliminary data.</text>
</comment>
<evidence type="ECO:0000259" key="2">
    <source>
        <dbReference type="PROSITE" id="PS51208"/>
    </source>
</evidence>
<dbReference type="Gene3D" id="2.40.128.130">
    <property type="entry name" value="Autotransporter beta-domain"/>
    <property type="match status" value="1"/>
</dbReference>
<gene>
    <name evidence="3" type="ORF">OFAG_01019</name>
</gene>
<evidence type="ECO:0000313" key="4">
    <source>
        <dbReference type="Proteomes" id="UP000003973"/>
    </source>
</evidence>
<dbReference type="SMART" id="SM00869">
    <property type="entry name" value="Autotransporter"/>
    <property type="match status" value="1"/>
</dbReference>
<sequence>MMQLTRFPENRVSRIVNEIFRVAVIPLCLLPFAVSRAAEYQLPDNGNTIFAQPGAGEGNKVLINDSVTGGGWAIIGGYTSNADAGGNKVITDNVAKDIQINMSILGGLKQTGTGAANSNEIRLANSGGTTTVSGDIRGGFNQGTGNADNNEIRLENTVVTGAVQGGIASHTGDTLGNMVSLTGGSVAGSVAGAYIDGTGSGRADGNRVSLGNASVGQNIEGGFNLGTGKSSASQNEVAITVDSTAADGSGFQVGGFVAGGVMGQQGEGNANRNQVTVTNTSARNFLVKSYVAGGYNQGTGDADNNEIRLENTAVAGAVQGGIASHTGDTLENKVSLTGGSVAGIVAGGYIDGTGSGRADGNRVSLAGTSVVQGITGGLNYGSGKSSASSNTVFINHVEGNTGSLNGAAEGPAFRAGESPDVSPDETGEYVVGGHISYMGEGDTNDNHVIINNAHIRRYIAGGENEGSDSPDVTVPSGQSNANNNIVYLENTELSEYDADGAVIPRHYVVGGLVGSQKNGNANGNAVTLVNSRFTGKYIAAGLNQGTGEVAGNTVRLEDSTVYGIVAGGLDWGHGRVDLTDNHVIIRGGKVIRDLTGQSDEFQSAMAVAGARSLEGEHVGKNRVSLWQTDIVGNVAGGANQEGGNARENGVTVTDSHIQGYVGGGYINGAVPGNSGEEGHADGNTVTMTNTHVEALRTGDGNVVNDGNIGGGYNQGIGTVSADNNAVFLFVRDDNDPAAGMKAGGTGTGFDVEGFVAGGVIGQNGTGSTNGNTVALINSSTQGKTLHVGNYVAGGYNDGKGGHADGNAVTIKKAGVGTYIAGGYHAGIGEDVSVSENTVNLEEVSLISSGGGTDGRFVAGGVIVKDNKNGTVSGNDLTIRDSTLTVKYVAAGVNQGSGNVTGNSVKLENSTVYGIVAGGLDRADENAVIGGMVNLTGNTVRITGGSVQGDIMGARDRKEGGGMLRENRVILDGVGDITGNVTGGLNQGRGSALQNKVAITGSTIQGYVNGGFVDSPIPAAGESKEGQANSSTDEARQADGNTVTVTNTRVKANGGFGGNIHGGYNQGTGAVSADNNAVFLSVRDDNDPAAGMKAGGTGTGFDVEGFVAGGVIGQNGTGSTNGNTVALINSSTRGKTLHVGNYVAGGYNEGTGTSTSTGNTVRLEAGGDVRLAVDGFVIGGYVRFGEAGNTDSNTVTITNGALGDVNSPSSYVAGGLNDGTGSASGNHVVLAGNTIVRGSGVVGGSVTGATNHAGKQGAFPEQGEAGYSTGTGQDGESADLAVVRNNTVMVSDDVRVEGGRVAGGESVAGQPGKSGIATIESNTVTVNGGVISADVYGGTAVTGRVLDNTVNLNGGALRGKVFAGNSLGIVKDNTVNLDGKNGIDITGAWLIGSGQHVATGQNGNTLNIRNFKGRAQNIGNFDRVDLDLAGLTLRAGDPIIVLTEKETTRLGNSTIHLHTGQEAIAHTNRALAPRYEVIKNETGAGLTAENVTYQNGQITVRENGALQALYRVEWDGPGIDSVDGDSIDLVKTGETEVIPGTETVNEGRLALTGFLNEAGDFVLDRKLQCSLREDGSIPETCFYGAVSGGDLHHDLNGDKAWAHTTGTHWFIGLRSKLNEKEDTEKDINGALYVEAGWGNMDTHNRWARGDGDIHYYGIGAIGERKQKEGDWKGAYMQAHARIGRAFTDYDSHLKDGSGDRLDYDKNSTYYGAGFEIGREWQYHPDYMLDSYLQYRWLHLNGFHAEMNRASYHLDDIDSHRTRLGSRLNYTAEKTSMPYIGLAWEHEFDGNARGRVLGYSLKDTSLKGDSGVLEIGVKFVPSEKSRWNYDFTIEGYIGQREGVMGNFVVNYLF</sequence>
<feature type="region of interest" description="Disordered" evidence="1">
    <location>
        <begin position="1016"/>
        <end position="1039"/>
    </location>
</feature>
<dbReference type="eggNOG" id="COG3468">
    <property type="taxonomic scope" value="Bacteria"/>
</dbReference>
<reference evidence="3" key="1">
    <citation type="submission" date="2011-10" db="EMBL/GenBank/DDBJ databases">
        <title>The Genome Sequence of Oxalobacter formigenes HOxBLS.</title>
        <authorList>
            <consortium name="The Broad Institute Genome Sequencing Platform"/>
            <person name="Earl A."/>
            <person name="Ward D."/>
            <person name="Feldgarden M."/>
            <person name="Gevers D."/>
            <person name="Allison M.J."/>
            <person name="Humphrey S."/>
            <person name="Young S.K."/>
            <person name="Zeng Q."/>
            <person name="Gargeya S."/>
            <person name="Fitzgerald M."/>
            <person name="Haas B."/>
            <person name="Abouelleil A."/>
            <person name="Alvarado L."/>
            <person name="Arachchi H.M."/>
            <person name="Berlin A."/>
            <person name="Brown A."/>
            <person name="Chapman S.B."/>
            <person name="Chen Z."/>
            <person name="Dunbar C."/>
            <person name="Freedman E."/>
            <person name="Gearin G."/>
            <person name="Goldberg J."/>
            <person name="Griggs A."/>
            <person name="Gujja S."/>
            <person name="Heiman D."/>
            <person name="Howarth C."/>
            <person name="Larson L."/>
            <person name="Lui A."/>
            <person name="MacDonald P.J.P."/>
            <person name="Montmayeur A."/>
            <person name="Murphy C."/>
            <person name="Neiman D."/>
            <person name="Pearson M."/>
            <person name="Priest M."/>
            <person name="Roberts A."/>
            <person name="Saif S."/>
            <person name="Shea T."/>
            <person name="Shenoy N."/>
            <person name="Sisk P."/>
            <person name="Stolte C."/>
            <person name="Sykes S."/>
            <person name="Wortman J."/>
            <person name="Nusbaum C."/>
            <person name="Birren B."/>
        </authorList>
    </citation>
    <scope>NUCLEOTIDE SEQUENCE [LARGE SCALE GENOMIC DNA]</scope>
    <source>
        <strain evidence="3">HOxBLS</strain>
    </source>
</reference>
<dbReference type="PROSITE" id="PS51208">
    <property type="entry name" value="AUTOTRANSPORTER"/>
    <property type="match status" value="1"/>
</dbReference>